<proteinExistence type="inferred from homology"/>
<keyword evidence="4" id="KW-0443">Lipid metabolism</keyword>
<dbReference type="GO" id="GO:0004467">
    <property type="term" value="F:long-chain fatty acid-CoA ligase activity"/>
    <property type="evidence" value="ECO:0007669"/>
    <property type="project" value="UniProtKB-EC"/>
</dbReference>
<reference evidence="6" key="1">
    <citation type="submission" date="2018-06" db="EMBL/GenBank/DDBJ databases">
        <authorList>
            <person name="Zhirakovskaya E."/>
        </authorList>
    </citation>
    <scope>NUCLEOTIDE SEQUENCE</scope>
</reference>
<dbReference type="Pfam" id="PF00501">
    <property type="entry name" value="AMP-binding"/>
    <property type="match status" value="1"/>
</dbReference>
<dbReference type="AlphaFoldDB" id="A0A3B0UFK3"/>
<dbReference type="InterPro" id="IPR000873">
    <property type="entry name" value="AMP-dep_synth/lig_dom"/>
</dbReference>
<dbReference type="InterPro" id="IPR020845">
    <property type="entry name" value="AMP-binding_CS"/>
</dbReference>
<dbReference type="PANTHER" id="PTHR43859:SF4">
    <property type="entry name" value="BUTANOATE--COA LIGASE AAE1-RELATED"/>
    <property type="match status" value="1"/>
</dbReference>
<accession>A0A3B0UFK3</accession>
<evidence type="ECO:0000256" key="2">
    <source>
        <dbReference type="ARBA" id="ARBA00022598"/>
    </source>
</evidence>
<dbReference type="SUPFAM" id="SSF56801">
    <property type="entry name" value="Acetyl-CoA synthetase-like"/>
    <property type="match status" value="1"/>
</dbReference>
<dbReference type="Gene3D" id="3.40.50.12780">
    <property type="entry name" value="N-terminal domain of ligase-like"/>
    <property type="match status" value="1"/>
</dbReference>
<evidence type="ECO:0000256" key="4">
    <source>
        <dbReference type="ARBA" id="ARBA00023098"/>
    </source>
</evidence>
<evidence type="ECO:0000259" key="5">
    <source>
        <dbReference type="Pfam" id="PF00501"/>
    </source>
</evidence>
<dbReference type="PROSITE" id="PS00455">
    <property type="entry name" value="AMP_BINDING"/>
    <property type="match status" value="1"/>
</dbReference>
<feature type="domain" description="AMP-dependent synthetase/ligase" evidence="5">
    <location>
        <begin position="16"/>
        <end position="371"/>
    </location>
</feature>
<evidence type="ECO:0000256" key="1">
    <source>
        <dbReference type="ARBA" id="ARBA00006432"/>
    </source>
</evidence>
<comment type="similarity">
    <text evidence="1">Belongs to the ATP-dependent AMP-binding enzyme family.</text>
</comment>
<keyword evidence="2 6" id="KW-0436">Ligase</keyword>
<evidence type="ECO:0000313" key="6">
    <source>
        <dbReference type="EMBL" id="VAW27900.1"/>
    </source>
</evidence>
<protein>
    <submittedName>
        <fullName evidence="6">Long-chain-fatty-acid--CoA ligase</fullName>
        <ecNumber evidence="6">6.2.1.3</ecNumber>
    </submittedName>
</protein>
<dbReference type="PANTHER" id="PTHR43859">
    <property type="entry name" value="ACYL-ACTIVATING ENZYME"/>
    <property type="match status" value="1"/>
</dbReference>
<feature type="non-terminal residue" evidence="6">
    <location>
        <position position="372"/>
    </location>
</feature>
<gene>
    <name evidence="6" type="ORF">MNBD_BACTEROID07-865</name>
</gene>
<keyword evidence="3" id="KW-0276">Fatty acid metabolism</keyword>
<evidence type="ECO:0000256" key="3">
    <source>
        <dbReference type="ARBA" id="ARBA00022832"/>
    </source>
</evidence>
<sequence>MKNFVVHQLLYHAVITHPEQVIVSDGKQFTFRQFYSRVVKLADSLSKHGVKKGTVIGVLDVNTHRFLEMHFACSMLGAVLHTINFRLAPEQMVYSMVHTGDEWVFVSDVFAPAVKPLFPKFPNWVLMSDNREQSLPETRSAFHYEDLLEQGEEKEPAGAAQVKENDIFSIFYTTGTTGKPKGIQYKHKTLLYGTLQLFHHLALHKYGARVSSRNVYMPLIPFFHIHAWGMAFFPIYVGAKLVLPGTADPAGQMALIQKEKVSWMNMVPTQLQMLLDQKGFSNINVLTGGSPFASGIAQKAQDAGVNFSLIYGGSDQLATAISVVPEEVEPDTAEALEWRRVGMRPLPLVEVSLRDKSGNEVPHDGKSLGAVW</sequence>
<organism evidence="6">
    <name type="scientific">hydrothermal vent metagenome</name>
    <dbReference type="NCBI Taxonomy" id="652676"/>
    <lineage>
        <taxon>unclassified sequences</taxon>
        <taxon>metagenomes</taxon>
        <taxon>ecological metagenomes</taxon>
    </lineage>
</organism>
<dbReference type="EC" id="6.2.1.3" evidence="6"/>
<dbReference type="EMBL" id="UOET01000174">
    <property type="protein sequence ID" value="VAW27900.1"/>
    <property type="molecule type" value="Genomic_DNA"/>
</dbReference>
<name>A0A3B0UFK3_9ZZZZ</name>
<dbReference type="InterPro" id="IPR042099">
    <property type="entry name" value="ANL_N_sf"/>
</dbReference>